<dbReference type="PANTHER" id="PTHR33112:SF16">
    <property type="entry name" value="HETEROKARYON INCOMPATIBILITY DOMAIN-CONTAINING PROTEIN"/>
    <property type="match status" value="1"/>
</dbReference>
<organism evidence="2 3">
    <name type="scientific">Phialocephala subalpina</name>
    <dbReference type="NCBI Taxonomy" id="576137"/>
    <lineage>
        <taxon>Eukaryota</taxon>
        <taxon>Fungi</taxon>
        <taxon>Dikarya</taxon>
        <taxon>Ascomycota</taxon>
        <taxon>Pezizomycotina</taxon>
        <taxon>Leotiomycetes</taxon>
        <taxon>Helotiales</taxon>
        <taxon>Mollisiaceae</taxon>
        <taxon>Phialocephala</taxon>
        <taxon>Phialocephala fortinii species complex</taxon>
    </lineage>
</organism>
<dbReference type="Proteomes" id="UP000184330">
    <property type="component" value="Unassembled WGS sequence"/>
</dbReference>
<dbReference type="OrthoDB" id="8300194at2759"/>
<sequence>MSQPPKPFKILKDVLQIAESVRGTMRKVESLKCNVQEAATKVRDLSRLQLLQNAPSRGPAAPATKPLNPGTCDGCGNLTSLLYSTNGERLERGASLDCHSCALIRKGVAQYFELSPEIKFYLHSRERASLFAESDKRCIEFYTEEGYPNPVPAIKPARALSPSFSQENLQLLSQWLQNCVAEHPTCMQKSSALPTRVLSVGSSTQKPYLYETRGEEAWYVALSHCWGPPTHRPLTTTKTSLSSHMQSIPLSMMPQTFLDAILVTRKLGIEFIWIDSLCIVQDDAEDWAKEAARMSTVYQNAILTIAADGAKDSTCGLFEPVSKRLYPGSVPIGHSGDTDTSLVYAREIERDFLVRQITFPGQQRDLLHHRAWVLQEWLLSPRLVHFCVGELLWECHTVLQCECQVLPTSADTKRMHHEGFARSDFFPKVEKNEGQSDLDWRHVVHEFTKRQLTQERDRLPALSGIAVVTKVDAVEDYVCGHWKSDLPESLLWASYASESKRQEPYYTPTWSWASVTGKVSYGKSEGQKAKMRIMCEMLEVSTVLASTNPFGSLQSGFIKIKGHIGPLSVYPHLLKNRHQPWHISSEAFPRRAGRPLGGTVKADVMMPEFEFSASDELALLIVASLSEVEHSFEGLALRRARIQGDELVFERVGLATLNGRVADWDFWFSKYPQKVVKLV</sequence>
<evidence type="ECO:0000259" key="1">
    <source>
        <dbReference type="Pfam" id="PF06985"/>
    </source>
</evidence>
<dbReference type="AlphaFoldDB" id="A0A1L7WYV6"/>
<evidence type="ECO:0000313" key="3">
    <source>
        <dbReference type="Proteomes" id="UP000184330"/>
    </source>
</evidence>
<evidence type="ECO:0000313" key="2">
    <source>
        <dbReference type="EMBL" id="CZR57953.1"/>
    </source>
</evidence>
<gene>
    <name evidence="2" type="ORF">PAC_07843</name>
</gene>
<dbReference type="InterPro" id="IPR010730">
    <property type="entry name" value="HET"/>
</dbReference>
<proteinExistence type="predicted"/>
<dbReference type="PANTHER" id="PTHR33112">
    <property type="entry name" value="DOMAIN PROTEIN, PUTATIVE-RELATED"/>
    <property type="match status" value="1"/>
</dbReference>
<dbReference type="Pfam" id="PF06985">
    <property type="entry name" value="HET"/>
    <property type="match status" value="1"/>
</dbReference>
<dbReference type="EMBL" id="FJOG01000011">
    <property type="protein sequence ID" value="CZR57953.1"/>
    <property type="molecule type" value="Genomic_DNA"/>
</dbReference>
<reference evidence="2 3" key="1">
    <citation type="submission" date="2016-03" db="EMBL/GenBank/DDBJ databases">
        <authorList>
            <person name="Ploux O."/>
        </authorList>
    </citation>
    <scope>NUCLEOTIDE SEQUENCE [LARGE SCALE GENOMIC DNA]</scope>
    <source>
        <strain evidence="2 3">UAMH 11012</strain>
    </source>
</reference>
<protein>
    <recommendedName>
        <fullName evidence="1">Heterokaryon incompatibility domain-containing protein</fullName>
    </recommendedName>
</protein>
<name>A0A1L7WYV6_9HELO</name>
<accession>A0A1L7WYV6</accession>
<keyword evidence="3" id="KW-1185">Reference proteome</keyword>
<dbReference type="STRING" id="576137.A0A1L7WYV6"/>
<feature type="domain" description="Heterokaryon incompatibility" evidence="1">
    <location>
        <begin position="219"/>
        <end position="376"/>
    </location>
</feature>